<dbReference type="EMBL" id="MU005983">
    <property type="protein sequence ID" value="KAF2860335.1"/>
    <property type="molecule type" value="Genomic_DNA"/>
</dbReference>
<gene>
    <name evidence="1" type="ORF">K470DRAFT_74418</name>
</gene>
<accession>A0A6A7C078</accession>
<evidence type="ECO:0000313" key="1">
    <source>
        <dbReference type="EMBL" id="KAF2860335.1"/>
    </source>
</evidence>
<name>A0A6A7C078_9PEZI</name>
<evidence type="ECO:0000313" key="2">
    <source>
        <dbReference type="Proteomes" id="UP000799421"/>
    </source>
</evidence>
<protein>
    <submittedName>
        <fullName evidence="1">Uncharacterized protein</fullName>
    </submittedName>
</protein>
<reference evidence="1" key="1">
    <citation type="journal article" date="2020" name="Stud. Mycol.">
        <title>101 Dothideomycetes genomes: a test case for predicting lifestyles and emergence of pathogens.</title>
        <authorList>
            <person name="Haridas S."/>
            <person name="Albert R."/>
            <person name="Binder M."/>
            <person name="Bloem J."/>
            <person name="Labutti K."/>
            <person name="Salamov A."/>
            <person name="Andreopoulos B."/>
            <person name="Baker S."/>
            <person name="Barry K."/>
            <person name="Bills G."/>
            <person name="Bluhm B."/>
            <person name="Cannon C."/>
            <person name="Castanera R."/>
            <person name="Culley D."/>
            <person name="Daum C."/>
            <person name="Ezra D."/>
            <person name="Gonzalez J."/>
            <person name="Henrissat B."/>
            <person name="Kuo A."/>
            <person name="Liang C."/>
            <person name="Lipzen A."/>
            <person name="Lutzoni F."/>
            <person name="Magnuson J."/>
            <person name="Mondo S."/>
            <person name="Nolan M."/>
            <person name="Ohm R."/>
            <person name="Pangilinan J."/>
            <person name="Park H.-J."/>
            <person name="Ramirez L."/>
            <person name="Alfaro M."/>
            <person name="Sun H."/>
            <person name="Tritt A."/>
            <person name="Yoshinaga Y."/>
            <person name="Zwiers L.-H."/>
            <person name="Turgeon B."/>
            <person name="Goodwin S."/>
            <person name="Spatafora J."/>
            <person name="Crous P."/>
            <person name="Grigoriev I."/>
        </authorList>
    </citation>
    <scope>NUCLEOTIDE SEQUENCE</scope>
    <source>
        <strain evidence="1">CBS 480.64</strain>
    </source>
</reference>
<dbReference type="AlphaFoldDB" id="A0A6A7C078"/>
<organism evidence="1 2">
    <name type="scientific">Piedraia hortae CBS 480.64</name>
    <dbReference type="NCBI Taxonomy" id="1314780"/>
    <lineage>
        <taxon>Eukaryota</taxon>
        <taxon>Fungi</taxon>
        <taxon>Dikarya</taxon>
        <taxon>Ascomycota</taxon>
        <taxon>Pezizomycotina</taxon>
        <taxon>Dothideomycetes</taxon>
        <taxon>Dothideomycetidae</taxon>
        <taxon>Capnodiales</taxon>
        <taxon>Piedraiaceae</taxon>
        <taxon>Piedraia</taxon>
    </lineage>
</organism>
<dbReference type="Proteomes" id="UP000799421">
    <property type="component" value="Unassembled WGS sequence"/>
</dbReference>
<keyword evidence="2" id="KW-1185">Reference proteome</keyword>
<sequence length="154" mass="16725">MAHRATARYQSPAFTLHFLFYHFSVLPLHSHIILVVTCDATLDRLTLHCTQRRSSTGLTFCSGAVDSETLYFVSHLGTKRKSALVAFSLVVTSEIPALDAKPGGCLCLSGFDVAEGSCHIQRGSSSHNGASASLPSRVDVQHVILLEYLLLCHL</sequence>
<proteinExistence type="predicted"/>